<keyword evidence="3" id="KW-1185">Reference proteome</keyword>
<organism evidence="2 3">
    <name type="scientific">Kangiella marina</name>
    <dbReference type="NCBI Taxonomy" id="1079178"/>
    <lineage>
        <taxon>Bacteria</taxon>
        <taxon>Pseudomonadati</taxon>
        <taxon>Pseudomonadota</taxon>
        <taxon>Gammaproteobacteria</taxon>
        <taxon>Kangiellales</taxon>
        <taxon>Kangiellaceae</taxon>
        <taxon>Kangiella</taxon>
    </lineage>
</organism>
<feature type="domain" description="SGNH hydrolase-type esterase" evidence="1">
    <location>
        <begin position="51"/>
        <end position="209"/>
    </location>
</feature>
<accession>A0ABP8IEF0</accession>
<proteinExistence type="predicted"/>
<dbReference type="Pfam" id="PF13472">
    <property type="entry name" value="Lipase_GDSL_2"/>
    <property type="match status" value="1"/>
</dbReference>
<evidence type="ECO:0000313" key="2">
    <source>
        <dbReference type="EMBL" id="GAA4357074.1"/>
    </source>
</evidence>
<dbReference type="EMBL" id="BAABFV010000001">
    <property type="protein sequence ID" value="GAA4357074.1"/>
    <property type="molecule type" value="Genomic_DNA"/>
</dbReference>
<dbReference type="PANTHER" id="PTHR30383">
    <property type="entry name" value="THIOESTERASE 1/PROTEASE 1/LYSOPHOSPHOLIPASE L1"/>
    <property type="match status" value="1"/>
</dbReference>
<evidence type="ECO:0000313" key="3">
    <source>
        <dbReference type="Proteomes" id="UP001501011"/>
    </source>
</evidence>
<evidence type="ECO:0000259" key="1">
    <source>
        <dbReference type="Pfam" id="PF13472"/>
    </source>
</evidence>
<dbReference type="CDD" id="cd01822">
    <property type="entry name" value="Lysophospholipase_L1_like"/>
    <property type="match status" value="1"/>
</dbReference>
<dbReference type="InterPro" id="IPR051532">
    <property type="entry name" value="Ester_Hydrolysis_Enzymes"/>
</dbReference>
<name>A0ABP8IEF0_9GAMM</name>
<dbReference type="Proteomes" id="UP001501011">
    <property type="component" value="Unassembled WGS sequence"/>
</dbReference>
<protein>
    <submittedName>
        <fullName evidence="2">Esterase TesA</fullName>
    </submittedName>
</protein>
<gene>
    <name evidence="2" type="primary">tesA</name>
    <name evidence="2" type="ORF">GCM10023151_05670</name>
</gene>
<sequence length="230" mass="25682">MTRMNRLISNSKLTMFKKLCAQILFPVVTVLTLLLALPLHAETTEQGKILVLGDSLSSGYNFSPEKTWVALLDKKLSEENINYQVINSSISGDTTTQGLQRLPKLLEVHKPDMVIIELGGNDGIRGFPPKTIKNNLDQLVKMSKQSDAEVLLLGLRIFPNYGERYADAFFNNYQKVADSNNIALVPFFLENVGGKDDLMQKDGVHPNEKAQPILLDNVWPKVQEVLSSPE</sequence>
<dbReference type="InterPro" id="IPR036514">
    <property type="entry name" value="SGNH_hydro_sf"/>
</dbReference>
<dbReference type="PANTHER" id="PTHR30383:SF24">
    <property type="entry name" value="THIOESTERASE 1_PROTEASE 1_LYSOPHOSPHOLIPASE L1"/>
    <property type="match status" value="1"/>
</dbReference>
<dbReference type="SUPFAM" id="SSF52266">
    <property type="entry name" value="SGNH hydrolase"/>
    <property type="match status" value="1"/>
</dbReference>
<dbReference type="InterPro" id="IPR013830">
    <property type="entry name" value="SGNH_hydro"/>
</dbReference>
<reference evidence="3" key="1">
    <citation type="journal article" date="2019" name="Int. J. Syst. Evol. Microbiol.">
        <title>The Global Catalogue of Microorganisms (GCM) 10K type strain sequencing project: providing services to taxonomists for standard genome sequencing and annotation.</title>
        <authorList>
            <consortium name="The Broad Institute Genomics Platform"/>
            <consortium name="The Broad Institute Genome Sequencing Center for Infectious Disease"/>
            <person name="Wu L."/>
            <person name="Ma J."/>
        </authorList>
    </citation>
    <scope>NUCLEOTIDE SEQUENCE [LARGE SCALE GENOMIC DNA]</scope>
    <source>
        <strain evidence="3">JCM 17728</strain>
    </source>
</reference>
<dbReference type="Gene3D" id="3.40.50.1110">
    <property type="entry name" value="SGNH hydrolase"/>
    <property type="match status" value="1"/>
</dbReference>
<comment type="caution">
    <text evidence="2">The sequence shown here is derived from an EMBL/GenBank/DDBJ whole genome shotgun (WGS) entry which is preliminary data.</text>
</comment>